<organism evidence="2 3">
    <name type="scientific">Branchiostoma floridae</name>
    <name type="common">Florida lancelet</name>
    <name type="synonym">Amphioxus</name>
    <dbReference type="NCBI Taxonomy" id="7739"/>
    <lineage>
        <taxon>Eukaryota</taxon>
        <taxon>Metazoa</taxon>
        <taxon>Chordata</taxon>
        <taxon>Cephalochordata</taxon>
        <taxon>Leptocardii</taxon>
        <taxon>Amphioxiformes</taxon>
        <taxon>Branchiostomatidae</taxon>
        <taxon>Branchiostoma</taxon>
    </lineage>
</organism>
<feature type="compositionally biased region" description="Polar residues" evidence="1">
    <location>
        <begin position="67"/>
        <end position="77"/>
    </location>
</feature>
<dbReference type="RefSeq" id="XP_035693563.1">
    <property type="nucleotide sequence ID" value="XM_035837670.1"/>
</dbReference>
<reference evidence="2" key="1">
    <citation type="journal article" date="2020" name="Nat. Ecol. Evol.">
        <title>Deeply conserved synteny resolves early events in vertebrate evolution.</title>
        <authorList>
            <person name="Simakov O."/>
            <person name="Marletaz F."/>
            <person name="Yue J.X."/>
            <person name="O'Connell B."/>
            <person name="Jenkins J."/>
            <person name="Brandt A."/>
            <person name="Calef R."/>
            <person name="Tung C.H."/>
            <person name="Huang T.K."/>
            <person name="Schmutz J."/>
            <person name="Satoh N."/>
            <person name="Yu J.K."/>
            <person name="Putnam N.H."/>
            <person name="Green R.E."/>
            <person name="Rokhsar D.S."/>
        </authorList>
    </citation>
    <scope>NUCLEOTIDE SEQUENCE [LARGE SCALE GENOMIC DNA]</scope>
    <source>
        <strain evidence="2">S238N-H82</strain>
    </source>
</reference>
<sequence>MGCAVSCNSSSPPDSPLRFFVTPRLVTQLVDLGTAGEDLQPSVTEGEEKEEEEADRGVPDGRDGNASACSVRTFQSLTERRQKSTSGARCTLHVPHQTSTDSDVTVYSEWSLCTMAGNEWNTEDSDTRTKEDNNDDELRASSLTRQEMAGKVLLY</sequence>
<dbReference type="OrthoDB" id="10019893at2759"/>
<accession>A0A9J7M407</accession>
<evidence type="ECO:0000313" key="2">
    <source>
        <dbReference type="Proteomes" id="UP000001554"/>
    </source>
</evidence>
<feature type="compositionally biased region" description="Basic and acidic residues" evidence="1">
    <location>
        <begin position="125"/>
        <end position="139"/>
    </location>
</feature>
<dbReference type="KEGG" id="bfo:118427748"/>
<keyword evidence="2" id="KW-1185">Reference proteome</keyword>
<protein>
    <submittedName>
        <fullName evidence="3">Uncharacterized protein LOC118427748</fullName>
    </submittedName>
</protein>
<feature type="region of interest" description="Disordered" evidence="1">
    <location>
        <begin position="32"/>
        <end position="89"/>
    </location>
</feature>
<dbReference type="GeneID" id="118427748"/>
<dbReference type="Proteomes" id="UP000001554">
    <property type="component" value="Chromosome 12"/>
</dbReference>
<proteinExistence type="predicted"/>
<evidence type="ECO:0000313" key="3">
    <source>
        <dbReference type="RefSeq" id="XP_035693563.1"/>
    </source>
</evidence>
<dbReference type="AlphaFoldDB" id="A0A9J7M407"/>
<name>A0A9J7M407_BRAFL</name>
<dbReference type="OMA" id="CTLHVPH"/>
<feature type="compositionally biased region" description="Acidic residues" evidence="1">
    <location>
        <begin position="45"/>
        <end position="54"/>
    </location>
</feature>
<reference evidence="3" key="2">
    <citation type="submission" date="2025-08" db="UniProtKB">
        <authorList>
            <consortium name="RefSeq"/>
        </authorList>
    </citation>
    <scope>IDENTIFICATION</scope>
    <source>
        <strain evidence="3">S238N-H82</strain>
        <tissue evidence="3">Testes</tissue>
    </source>
</reference>
<evidence type="ECO:0000256" key="1">
    <source>
        <dbReference type="SAM" id="MobiDB-lite"/>
    </source>
</evidence>
<gene>
    <name evidence="3" type="primary">LOC118427748</name>
</gene>
<feature type="region of interest" description="Disordered" evidence="1">
    <location>
        <begin position="119"/>
        <end position="144"/>
    </location>
</feature>